<evidence type="ECO:0000313" key="3">
    <source>
        <dbReference type="Proteomes" id="UP000008311"/>
    </source>
</evidence>
<name>B9SV14_RICCO</name>
<dbReference type="Pfam" id="PF04832">
    <property type="entry name" value="SOUL"/>
    <property type="match status" value="1"/>
</dbReference>
<proteinExistence type="inferred from homology"/>
<dbReference type="InParanoid" id="B9SV14"/>
<dbReference type="EMBL" id="EQ974159">
    <property type="protein sequence ID" value="EEF32534.1"/>
    <property type="molecule type" value="Genomic_DNA"/>
</dbReference>
<protein>
    <submittedName>
        <fullName evidence="2">Uncharacterized protein</fullName>
    </submittedName>
</protein>
<comment type="similarity">
    <text evidence="1">Belongs to the HEBP family.</text>
</comment>
<dbReference type="Proteomes" id="UP000008311">
    <property type="component" value="Unassembled WGS sequence"/>
</dbReference>
<evidence type="ECO:0000313" key="2">
    <source>
        <dbReference type="EMBL" id="EEF32534.1"/>
    </source>
</evidence>
<reference evidence="3" key="1">
    <citation type="journal article" date="2010" name="Nat. Biotechnol.">
        <title>Draft genome sequence of the oilseed species Ricinus communis.</title>
        <authorList>
            <person name="Chan A.P."/>
            <person name="Crabtree J."/>
            <person name="Zhao Q."/>
            <person name="Lorenzi H."/>
            <person name="Orvis J."/>
            <person name="Puiu D."/>
            <person name="Melake-Berhan A."/>
            <person name="Jones K.M."/>
            <person name="Redman J."/>
            <person name="Chen G."/>
            <person name="Cahoon E.B."/>
            <person name="Gedil M."/>
            <person name="Stanke M."/>
            <person name="Haas B.J."/>
            <person name="Wortman J.R."/>
            <person name="Fraser-Liggett C.M."/>
            <person name="Ravel J."/>
            <person name="Rabinowicz P.D."/>
        </authorList>
    </citation>
    <scope>NUCLEOTIDE SEQUENCE [LARGE SCALE GENOMIC DNA]</scope>
    <source>
        <strain evidence="3">cv. Hale</strain>
    </source>
</reference>
<accession>B9SV14</accession>
<dbReference type="SUPFAM" id="SSF55136">
    <property type="entry name" value="Probable bacterial effector-binding domain"/>
    <property type="match status" value="1"/>
</dbReference>
<organism evidence="2 3">
    <name type="scientific">Ricinus communis</name>
    <name type="common">Castor bean</name>
    <dbReference type="NCBI Taxonomy" id="3988"/>
    <lineage>
        <taxon>Eukaryota</taxon>
        <taxon>Viridiplantae</taxon>
        <taxon>Streptophyta</taxon>
        <taxon>Embryophyta</taxon>
        <taxon>Tracheophyta</taxon>
        <taxon>Spermatophyta</taxon>
        <taxon>Magnoliopsida</taxon>
        <taxon>eudicotyledons</taxon>
        <taxon>Gunneridae</taxon>
        <taxon>Pentapetalae</taxon>
        <taxon>rosids</taxon>
        <taxon>fabids</taxon>
        <taxon>Malpighiales</taxon>
        <taxon>Euphorbiaceae</taxon>
        <taxon>Acalyphoideae</taxon>
        <taxon>Acalypheae</taxon>
        <taxon>Ricinus</taxon>
    </lineage>
</organism>
<evidence type="ECO:0000256" key="1">
    <source>
        <dbReference type="ARBA" id="ARBA00009817"/>
    </source>
</evidence>
<gene>
    <name evidence="2" type="ORF">RCOM_0258940</name>
</gene>
<keyword evidence="3" id="KW-1185">Reference proteome</keyword>
<dbReference type="InterPro" id="IPR006917">
    <property type="entry name" value="SOUL_heme-bd"/>
</dbReference>
<dbReference type="STRING" id="3988.B9SV14"/>
<dbReference type="InterPro" id="IPR011256">
    <property type="entry name" value="Reg_factor_effector_dom_sf"/>
</dbReference>
<dbReference type="Gene3D" id="3.20.80.10">
    <property type="entry name" value="Regulatory factor, effector binding domain"/>
    <property type="match status" value="1"/>
</dbReference>
<dbReference type="AlphaFoldDB" id="B9SV14"/>
<sequence length="67" mass="7521">MAAPMTEISLEKATLDGFHKLFQFIKDANLNWTRIPMTTPDVTSIVPGDGPFQSLHSCEDILRICKE</sequence>